<dbReference type="SUPFAM" id="SSF101386">
    <property type="entry name" value="all-alpha NTP pyrophosphatases"/>
    <property type="match status" value="1"/>
</dbReference>
<dbReference type="PANTHER" id="PTHR43090">
    <property type="entry name" value="1-(5-PHOSPHORIBOSYL)-5-[(5-PHOSPHORIBOSYLAMINO)METHYLIDENEAMINO] IMIDAZOLE-4-CARBOXAMIDE ISOMERASE"/>
    <property type="match status" value="1"/>
</dbReference>
<evidence type="ECO:0000256" key="4">
    <source>
        <dbReference type="ARBA" id="ARBA00005133"/>
    </source>
</evidence>
<dbReference type="InterPro" id="IPR044524">
    <property type="entry name" value="Isoase_HisA-like"/>
</dbReference>
<evidence type="ECO:0000313" key="15">
    <source>
        <dbReference type="EMBL" id="EDO26292.1"/>
    </source>
</evidence>
<evidence type="ECO:0000256" key="1">
    <source>
        <dbReference type="ARBA" id="ARBA00000901"/>
    </source>
</evidence>
<evidence type="ECO:0000256" key="13">
    <source>
        <dbReference type="ARBA" id="ARBA00023235"/>
    </source>
</evidence>
<dbReference type="OMA" id="EWLHLVD"/>
<keyword evidence="13" id="KW-0413">Isomerase</keyword>
<evidence type="ECO:0000256" key="10">
    <source>
        <dbReference type="ARBA" id="ARBA00022801"/>
    </source>
</evidence>
<keyword evidence="11" id="KW-0067">ATP-binding</keyword>
<evidence type="ECO:0000256" key="7">
    <source>
        <dbReference type="ARBA" id="ARBA00022490"/>
    </source>
</evidence>
<name>A7TCE1_NEMVE</name>
<dbReference type="InterPro" id="IPR006063">
    <property type="entry name" value="HisA_bact_arch"/>
</dbReference>
<keyword evidence="8 14" id="KW-0028">Amino-acid biosynthesis</keyword>
<organism evidence="15 16">
    <name type="scientific">Nematostella vectensis</name>
    <name type="common">Starlet sea anemone</name>
    <dbReference type="NCBI Taxonomy" id="45351"/>
    <lineage>
        <taxon>Eukaryota</taxon>
        <taxon>Metazoa</taxon>
        <taxon>Cnidaria</taxon>
        <taxon>Anthozoa</taxon>
        <taxon>Hexacorallia</taxon>
        <taxon>Actiniaria</taxon>
        <taxon>Edwardsiidae</taxon>
        <taxon>Nematostella</taxon>
    </lineage>
</organism>
<dbReference type="NCBIfam" id="TIGR00007">
    <property type="entry name" value="1-(5-phosphoribosyl)-5-[(5-phosphoribosylamino)methylideneamino]imidazole-4-carboxamide isomerase"/>
    <property type="match status" value="1"/>
</dbReference>
<dbReference type="Gene3D" id="3.20.20.70">
    <property type="entry name" value="Aldolase class I"/>
    <property type="match status" value="1"/>
</dbReference>
<dbReference type="Proteomes" id="UP000001593">
    <property type="component" value="Unassembled WGS sequence"/>
</dbReference>
<comment type="catalytic activity">
    <reaction evidence="1">
        <text>1-(5-phospho-beta-D-ribosyl)-5-[(5-phospho-beta-D-ribosylamino)methylideneamino]imidazole-4-carboxamide = 5-[(5-phospho-1-deoxy-D-ribulos-1-ylimino)methylamino]-1-(5-phospho-beta-D-ribosyl)imidazole-4-carboxamide</text>
        <dbReference type="Rhea" id="RHEA:15469"/>
        <dbReference type="ChEBI" id="CHEBI:58435"/>
        <dbReference type="ChEBI" id="CHEBI:58525"/>
        <dbReference type="EC" id="5.3.1.16"/>
    </reaction>
</comment>
<comment type="subcellular location">
    <subcellularLocation>
        <location evidence="3">Cytoplasm</location>
    </subcellularLocation>
</comment>
<dbReference type="InterPro" id="IPR021130">
    <property type="entry name" value="PRib-ATP_PPHydrolase-like"/>
</dbReference>
<dbReference type="STRING" id="45351.A7TCE1"/>
<evidence type="ECO:0000256" key="5">
    <source>
        <dbReference type="ARBA" id="ARBA00005204"/>
    </source>
</evidence>
<keyword evidence="9" id="KW-0547">Nucleotide-binding</keyword>
<gene>
    <name evidence="15" type="ORF">NEMVEDRAFT_v1g225202</name>
</gene>
<protein>
    <submittedName>
        <fullName evidence="15">Uncharacterized protein</fullName>
    </submittedName>
</protein>
<sequence length="330" mass="36667">MRIIPAIDIIDGKCVRLSKGDYDTKKIYNENPLEVAKSFEAHGIQYLHLVDLDGAKSSKIINHKILEQIATKTSLKIDFGGGLKSNDDLRIAFESGANQITGGSIAVKNPELFKNWITQYGTDKIILGADANNRKIAISGWLEESKEEVIPFIQNYQNEGISYVICTDIAKDGMLEGPSFELYQDILNQCPNVKLIASGGIATFDELPKLAELGCEGTIIGKAIYEDTCWQETNNQDFGFISKLEKTIKERKENANSETSYVANLFAKGMNKIAQKVGEEAVEVVIEAKDNNDDLFLSESADLLFHYLILLQAKGYQLNDVVTVLKSREK</sequence>
<evidence type="ECO:0000256" key="12">
    <source>
        <dbReference type="ARBA" id="ARBA00023102"/>
    </source>
</evidence>
<dbReference type="GO" id="GO:0004636">
    <property type="term" value="F:phosphoribosyl-ATP diphosphatase activity"/>
    <property type="evidence" value="ECO:0007669"/>
    <property type="project" value="UniProtKB-EC"/>
</dbReference>
<dbReference type="EMBL" id="DS476264">
    <property type="protein sequence ID" value="EDO26292.1"/>
    <property type="molecule type" value="Genomic_DNA"/>
</dbReference>
<comment type="pathway">
    <text evidence="5">Amino-acid biosynthesis; L-histidine biosynthesis; L-histidine from 5-phospho-alpha-D-ribose 1-diphosphate: step 2/9.</text>
</comment>
<dbReference type="HOGENOM" id="CLU_048577_1_2_1"/>
<dbReference type="InterPro" id="IPR006062">
    <property type="entry name" value="His_biosynth"/>
</dbReference>
<evidence type="ECO:0000256" key="6">
    <source>
        <dbReference type="ARBA" id="ARBA00009667"/>
    </source>
</evidence>
<evidence type="ECO:0000256" key="9">
    <source>
        <dbReference type="ARBA" id="ARBA00022741"/>
    </source>
</evidence>
<comment type="catalytic activity">
    <reaction evidence="2">
        <text>1-(5-phospho-beta-D-ribosyl)-ATP + H2O = 1-(5-phospho-beta-D-ribosyl)-5'-AMP + diphosphate + H(+)</text>
        <dbReference type="Rhea" id="RHEA:22828"/>
        <dbReference type="ChEBI" id="CHEBI:15377"/>
        <dbReference type="ChEBI" id="CHEBI:15378"/>
        <dbReference type="ChEBI" id="CHEBI:33019"/>
        <dbReference type="ChEBI" id="CHEBI:59457"/>
        <dbReference type="ChEBI" id="CHEBI:73183"/>
        <dbReference type="EC" id="3.6.1.31"/>
    </reaction>
</comment>
<dbReference type="FunFam" id="1.10.287.1080:FF:000002">
    <property type="entry name" value="Histidine biosynthesis bifunctional protein HisIE"/>
    <property type="match status" value="1"/>
</dbReference>
<dbReference type="InterPro" id="IPR008179">
    <property type="entry name" value="HisE"/>
</dbReference>
<dbReference type="SUPFAM" id="SSF51366">
    <property type="entry name" value="Ribulose-phoshate binding barrel"/>
    <property type="match status" value="1"/>
</dbReference>
<evidence type="ECO:0000256" key="3">
    <source>
        <dbReference type="ARBA" id="ARBA00004496"/>
    </source>
</evidence>
<dbReference type="HAMAP" id="MF_01014">
    <property type="entry name" value="HisA"/>
    <property type="match status" value="1"/>
</dbReference>
<keyword evidence="12 14" id="KW-0368">Histidine biosynthesis</keyword>
<dbReference type="UniPathway" id="UPA00031">
    <property type="reaction ID" value="UER00007"/>
</dbReference>
<dbReference type="CDD" id="cd04732">
    <property type="entry name" value="HisA"/>
    <property type="match status" value="1"/>
</dbReference>
<keyword evidence="16" id="KW-1185">Reference proteome</keyword>
<dbReference type="InterPro" id="IPR011060">
    <property type="entry name" value="RibuloseP-bd_barrel"/>
</dbReference>
<dbReference type="GO" id="GO:0000105">
    <property type="term" value="P:L-histidine biosynthetic process"/>
    <property type="evidence" value="ECO:0000318"/>
    <property type="project" value="GO_Central"/>
</dbReference>
<dbReference type="InParanoid" id="A7TCE1"/>
<dbReference type="GO" id="GO:0005737">
    <property type="term" value="C:cytoplasm"/>
    <property type="evidence" value="ECO:0007669"/>
    <property type="project" value="UniProtKB-SubCell"/>
</dbReference>
<dbReference type="AlphaFoldDB" id="A7TCE1"/>
<evidence type="ECO:0000313" key="16">
    <source>
        <dbReference type="Proteomes" id="UP000001593"/>
    </source>
</evidence>
<dbReference type="InterPro" id="IPR023016">
    <property type="entry name" value="HisA/PriA"/>
</dbReference>
<dbReference type="CDD" id="cd11534">
    <property type="entry name" value="NTP-PPase_HisIE_like"/>
    <property type="match status" value="1"/>
</dbReference>
<dbReference type="PANTHER" id="PTHR43090:SF2">
    <property type="entry name" value="1-(5-PHOSPHORIBOSYL)-5-[(5-PHOSPHORIBOSYLAMINO)METHYLIDENEAMINO] IMIDAZOLE-4-CARBOXAMIDE ISOMERASE"/>
    <property type="match status" value="1"/>
</dbReference>
<evidence type="ECO:0000256" key="2">
    <source>
        <dbReference type="ARBA" id="ARBA00001460"/>
    </source>
</evidence>
<dbReference type="Gene3D" id="1.10.287.1080">
    <property type="entry name" value="MazG-like"/>
    <property type="match status" value="1"/>
</dbReference>
<evidence type="ECO:0000256" key="14">
    <source>
        <dbReference type="RuleBase" id="RU003657"/>
    </source>
</evidence>
<accession>A7TCE1</accession>
<reference evidence="15 16" key="1">
    <citation type="journal article" date="2007" name="Science">
        <title>Sea anemone genome reveals ancestral eumetazoan gene repertoire and genomic organization.</title>
        <authorList>
            <person name="Putnam N.H."/>
            <person name="Srivastava M."/>
            <person name="Hellsten U."/>
            <person name="Dirks B."/>
            <person name="Chapman J."/>
            <person name="Salamov A."/>
            <person name="Terry A."/>
            <person name="Shapiro H."/>
            <person name="Lindquist E."/>
            <person name="Kapitonov V.V."/>
            <person name="Jurka J."/>
            <person name="Genikhovich G."/>
            <person name="Grigoriev I.V."/>
            <person name="Lucas S.M."/>
            <person name="Steele R.E."/>
            <person name="Finnerty J.R."/>
            <person name="Technau U."/>
            <person name="Martindale M.Q."/>
            <person name="Rokhsar D.S."/>
        </authorList>
    </citation>
    <scope>NUCLEOTIDE SEQUENCE [LARGE SCALE GENOMIC DNA]</scope>
    <source>
        <strain evidence="16">CH2 X CH6</strain>
    </source>
</reference>
<dbReference type="eggNOG" id="KOG0633">
    <property type="taxonomic scope" value="Eukaryota"/>
</dbReference>
<keyword evidence="10" id="KW-0378">Hydrolase</keyword>
<evidence type="ECO:0000256" key="8">
    <source>
        <dbReference type="ARBA" id="ARBA00022605"/>
    </source>
</evidence>
<comment type="pathway">
    <text evidence="4">Amino-acid biosynthesis; L-histidine biosynthesis; L-histidine from 5-phospho-alpha-D-ribose 1-diphosphate: step 4/9.</text>
</comment>
<dbReference type="PhylomeDB" id="A7TCE1"/>
<dbReference type="Pfam" id="PF01503">
    <property type="entry name" value="PRA-PH"/>
    <property type="match status" value="1"/>
</dbReference>
<dbReference type="InterPro" id="IPR013785">
    <property type="entry name" value="Aldolase_TIM"/>
</dbReference>
<dbReference type="GO" id="GO:0003949">
    <property type="term" value="F:1-(5-phosphoribosyl)-5-[(5-phosphoribosylamino)methylideneamino]imidazole-4-carboxamide isomerase activity"/>
    <property type="evidence" value="ECO:0000318"/>
    <property type="project" value="GO_Central"/>
</dbReference>
<proteinExistence type="inferred from homology"/>
<evidence type="ECO:0000256" key="11">
    <source>
        <dbReference type="ARBA" id="ARBA00022840"/>
    </source>
</evidence>
<keyword evidence="7" id="KW-0963">Cytoplasm</keyword>
<dbReference type="NCBIfam" id="TIGR03188">
    <property type="entry name" value="histidine_hisI"/>
    <property type="match status" value="1"/>
</dbReference>
<dbReference type="HAMAP" id="MF_01020">
    <property type="entry name" value="HisE"/>
    <property type="match status" value="1"/>
</dbReference>
<dbReference type="FunFam" id="3.20.20.70:FF:000009">
    <property type="entry name" value="1-(5-phosphoribosyl)-5-[(5-phosphoribosylamino)methylideneamino] imidazole-4-carboxamide isomerase"/>
    <property type="match status" value="1"/>
</dbReference>
<comment type="similarity">
    <text evidence="6 14">Belongs to the HisA/HisF family.</text>
</comment>
<dbReference type="GO" id="GO:0005524">
    <property type="term" value="F:ATP binding"/>
    <property type="evidence" value="ECO:0007669"/>
    <property type="project" value="UniProtKB-KW"/>
</dbReference>
<dbReference type="Pfam" id="PF00977">
    <property type="entry name" value="His_biosynth"/>
    <property type="match status" value="1"/>
</dbReference>